<comment type="caution">
    <text evidence="2">The sequence shown here is derived from an EMBL/GenBank/DDBJ whole genome shotgun (WGS) entry which is preliminary data.</text>
</comment>
<feature type="compositionally biased region" description="Low complexity" evidence="1">
    <location>
        <begin position="151"/>
        <end position="167"/>
    </location>
</feature>
<evidence type="ECO:0000313" key="3">
    <source>
        <dbReference type="EMBL" id="CAF1599188.1"/>
    </source>
</evidence>
<dbReference type="EMBL" id="CAJNOJ010000049">
    <property type="protein sequence ID" value="CAF0957799.1"/>
    <property type="molecule type" value="Genomic_DNA"/>
</dbReference>
<dbReference type="Proteomes" id="UP000663852">
    <property type="component" value="Unassembled WGS sequence"/>
</dbReference>
<evidence type="ECO:0000313" key="2">
    <source>
        <dbReference type="EMBL" id="CAF0957799.1"/>
    </source>
</evidence>
<feature type="compositionally biased region" description="Basic residues" evidence="1">
    <location>
        <begin position="224"/>
        <end position="240"/>
    </location>
</feature>
<evidence type="ECO:0000256" key="1">
    <source>
        <dbReference type="SAM" id="MobiDB-lite"/>
    </source>
</evidence>
<keyword evidence="4" id="KW-1185">Reference proteome</keyword>
<dbReference type="OrthoDB" id="69229at2759"/>
<evidence type="ECO:0000313" key="4">
    <source>
        <dbReference type="Proteomes" id="UP000663828"/>
    </source>
</evidence>
<organism evidence="2 5">
    <name type="scientific">Adineta ricciae</name>
    <name type="common">Rotifer</name>
    <dbReference type="NCBI Taxonomy" id="249248"/>
    <lineage>
        <taxon>Eukaryota</taxon>
        <taxon>Metazoa</taxon>
        <taxon>Spiralia</taxon>
        <taxon>Gnathifera</taxon>
        <taxon>Rotifera</taxon>
        <taxon>Eurotatoria</taxon>
        <taxon>Bdelloidea</taxon>
        <taxon>Adinetida</taxon>
        <taxon>Adinetidae</taxon>
        <taxon>Adineta</taxon>
    </lineage>
</organism>
<protein>
    <recommendedName>
        <fullName evidence="6">CHHC U11-48K-type domain-containing protein</fullName>
    </recommendedName>
</protein>
<dbReference type="Proteomes" id="UP000663828">
    <property type="component" value="Unassembled WGS sequence"/>
</dbReference>
<name>A0A814DPN4_ADIRI</name>
<gene>
    <name evidence="2" type="ORF">EDS130_LOCUS12687</name>
    <name evidence="3" type="ORF">XAT740_LOCUS47481</name>
</gene>
<sequence length="240" mass="28342">MDEAFYYKEKSRFDELLNQLNWTEEHLLQEANDIVQCPLDCRHRFPVRSKHLETCQLVKDGFSKDYSKESIEYRREKQLLQQSDISVTPSTLSNILHRSLPIKTDLPLNVEQTTILLTPNERLSLVQFVHKEALRLKIVPDPPSSVMENRSNQSSESNSSQLSNKSAQLRDEKRRRAKYVNRTRRKTFYDNAREMISSQMELLYKHGEKRSKYKHRSPSSSSSSKKKHHRHSKKRRTTPD</sequence>
<proteinExistence type="predicted"/>
<dbReference type="AlphaFoldDB" id="A0A814DPN4"/>
<feature type="compositionally biased region" description="Basic residues" evidence="1">
    <location>
        <begin position="175"/>
        <end position="184"/>
    </location>
</feature>
<feature type="compositionally biased region" description="Basic residues" evidence="1">
    <location>
        <begin position="207"/>
        <end position="217"/>
    </location>
</feature>
<evidence type="ECO:0000313" key="5">
    <source>
        <dbReference type="Proteomes" id="UP000663852"/>
    </source>
</evidence>
<feature type="region of interest" description="Disordered" evidence="1">
    <location>
        <begin position="141"/>
        <end position="184"/>
    </location>
</feature>
<reference evidence="2" key="1">
    <citation type="submission" date="2021-02" db="EMBL/GenBank/DDBJ databases">
        <authorList>
            <person name="Nowell W R."/>
        </authorList>
    </citation>
    <scope>NUCLEOTIDE SEQUENCE</scope>
</reference>
<dbReference type="EMBL" id="CAJNOR010006589">
    <property type="protein sequence ID" value="CAF1599188.1"/>
    <property type="molecule type" value="Genomic_DNA"/>
</dbReference>
<accession>A0A814DPN4</accession>
<evidence type="ECO:0008006" key="6">
    <source>
        <dbReference type="Google" id="ProtNLM"/>
    </source>
</evidence>
<feature type="region of interest" description="Disordered" evidence="1">
    <location>
        <begin position="200"/>
        <end position="240"/>
    </location>
</feature>